<dbReference type="SMART" id="SM00829">
    <property type="entry name" value="PKS_ER"/>
    <property type="match status" value="1"/>
</dbReference>
<dbReference type="InterPro" id="IPR036291">
    <property type="entry name" value="NAD(P)-bd_dom_sf"/>
</dbReference>
<evidence type="ECO:0000313" key="5">
    <source>
        <dbReference type="Proteomes" id="UP000182063"/>
    </source>
</evidence>
<keyword evidence="5" id="KW-1185">Reference proteome</keyword>
<dbReference type="Gene3D" id="3.90.180.10">
    <property type="entry name" value="Medium-chain alcohol dehydrogenases, catalytic domain"/>
    <property type="match status" value="1"/>
</dbReference>
<dbReference type="AlphaFoldDB" id="A0A1L3ZZT3"/>
<dbReference type="GO" id="GO:0035925">
    <property type="term" value="F:mRNA 3'-UTR AU-rich region binding"/>
    <property type="evidence" value="ECO:0007669"/>
    <property type="project" value="TreeGrafter"/>
</dbReference>
<dbReference type="Pfam" id="PF08240">
    <property type="entry name" value="ADH_N"/>
    <property type="match status" value="1"/>
</dbReference>
<dbReference type="InterPro" id="IPR013154">
    <property type="entry name" value="ADH-like_N"/>
</dbReference>
<evidence type="ECO:0000259" key="3">
    <source>
        <dbReference type="SMART" id="SM00829"/>
    </source>
</evidence>
<dbReference type="InterPro" id="IPR047618">
    <property type="entry name" value="QOR-like"/>
</dbReference>
<dbReference type="EMBL" id="CP018221">
    <property type="protein sequence ID" value="API61140.1"/>
    <property type="molecule type" value="Genomic_DNA"/>
</dbReference>
<dbReference type="Pfam" id="PF00107">
    <property type="entry name" value="ADH_zinc_N"/>
    <property type="match status" value="1"/>
</dbReference>
<dbReference type="GO" id="GO:0003960">
    <property type="term" value="F:quinone reductase (NADPH) activity"/>
    <property type="evidence" value="ECO:0007669"/>
    <property type="project" value="InterPro"/>
</dbReference>
<protein>
    <submittedName>
        <fullName evidence="4">Quinone oxidoreductase</fullName>
    </submittedName>
</protein>
<dbReference type="GO" id="GO:0005829">
    <property type="term" value="C:cytosol"/>
    <property type="evidence" value="ECO:0007669"/>
    <property type="project" value="TreeGrafter"/>
</dbReference>
<keyword evidence="2" id="KW-0560">Oxidoreductase</keyword>
<feature type="domain" description="Enoyl reductase (ER)" evidence="3">
    <location>
        <begin position="13"/>
        <end position="324"/>
    </location>
</feature>
<dbReference type="OrthoDB" id="9805883at2"/>
<dbReference type="InterPro" id="IPR020843">
    <property type="entry name" value="ER"/>
</dbReference>
<dbReference type="Proteomes" id="UP000182063">
    <property type="component" value="Chromosome"/>
</dbReference>
<proteinExistence type="predicted"/>
<evidence type="ECO:0000256" key="2">
    <source>
        <dbReference type="ARBA" id="ARBA00023002"/>
    </source>
</evidence>
<dbReference type="RefSeq" id="WP_072598783.1">
    <property type="nucleotide sequence ID" value="NZ_CP018221.1"/>
</dbReference>
<evidence type="ECO:0000256" key="1">
    <source>
        <dbReference type="ARBA" id="ARBA00022857"/>
    </source>
</evidence>
<organism evidence="4 5">
    <name type="scientific">Tardibacter chloracetimidivorans</name>
    <dbReference type="NCBI Taxonomy" id="1921510"/>
    <lineage>
        <taxon>Bacteria</taxon>
        <taxon>Pseudomonadati</taxon>
        <taxon>Pseudomonadota</taxon>
        <taxon>Alphaproteobacteria</taxon>
        <taxon>Sphingomonadales</taxon>
        <taxon>Sphingomonadaceae</taxon>
        <taxon>Tardibacter</taxon>
    </lineage>
</organism>
<dbReference type="InterPro" id="IPR011032">
    <property type="entry name" value="GroES-like_sf"/>
</dbReference>
<dbReference type="PROSITE" id="PS01162">
    <property type="entry name" value="QOR_ZETA_CRYSTAL"/>
    <property type="match status" value="1"/>
</dbReference>
<evidence type="ECO:0000313" key="4">
    <source>
        <dbReference type="EMBL" id="API61140.1"/>
    </source>
</evidence>
<dbReference type="CDD" id="cd05286">
    <property type="entry name" value="QOR2"/>
    <property type="match status" value="1"/>
</dbReference>
<dbReference type="STRING" id="1921510.BSL82_12850"/>
<name>A0A1L3ZZT3_9SPHN</name>
<dbReference type="InterPro" id="IPR013149">
    <property type="entry name" value="ADH-like_C"/>
</dbReference>
<dbReference type="SUPFAM" id="SSF51735">
    <property type="entry name" value="NAD(P)-binding Rossmann-fold domains"/>
    <property type="match status" value="1"/>
</dbReference>
<keyword evidence="1" id="KW-0521">NADP</keyword>
<dbReference type="PANTHER" id="PTHR48106:SF13">
    <property type="entry name" value="QUINONE OXIDOREDUCTASE-RELATED"/>
    <property type="match status" value="1"/>
</dbReference>
<gene>
    <name evidence="4" type="ORF">BSL82_12850</name>
</gene>
<dbReference type="PANTHER" id="PTHR48106">
    <property type="entry name" value="QUINONE OXIDOREDUCTASE PIG3-RELATED"/>
    <property type="match status" value="1"/>
</dbReference>
<dbReference type="SUPFAM" id="SSF50129">
    <property type="entry name" value="GroES-like"/>
    <property type="match status" value="1"/>
</dbReference>
<dbReference type="GO" id="GO:0008270">
    <property type="term" value="F:zinc ion binding"/>
    <property type="evidence" value="ECO:0007669"/>
    <property type="project" value="InterPro"/>
</dbReference>
<dbReference type="InterPro" id="IPR002364">
    <property type="entry name" value="Quin_OxRdtase/zeta-crystal_CS"/>
</dbReference>
<sequence>MAEDYRIVFRANGGPEVLEVEKIEPVVPGPGEIRIRQTAIGLNFIDIYHRTGLYPGPLPSGIGSEAVGVVEAAAPDVTNFGIGDRVGYVMGPPGAYASVRTVCAATAVPIPQNIPDELAAAVLLKGMTTEFLVERCARITQGQSALVHAAAGGVGSLLVQWLKAAGVQVFAHAGSEAKADAVRALGIERVSSCALDEVAGWVRQGTGGRGVDVVFDGVGAASWQCSLAAVARRGLIVSYGNASGPVPPVPPLDLTRAGSIFMTRPTLADYCSTSAERRHSAERLFQMIASGAIRADAGRRIALRDAASAHRALASRATTGSTVLVP</sequence>
<accession>A0A1L3ZZT3</accession>
<dbReference type="Gene3D" id="3.40.50.720">
    <property type="entry name" value="NAD(P)-binding Rossmann-like Domain"/>
    <property type="match status" value="1"/>
</dbReference>
<dbReference type="KEGG" id="sphj:BSL82_12850"/>
<dbReference type="GO" id="GO:0070402">
    <property type="term" value="F:NADPH binding"/>
    <property type="evidence" value="ECO:0007669"/>
    <property type="project" value="TreeGrafter"/>
</dbReference>
<reference evidence="5" key="1">
    <citation type="submission" date="2016-11" db="EMBL/GenBank/DDBJ databases">
        <title>Complete Genome Sequence of alachlor-degrading Sphingomonas sp. strain JJ-A5.</title>
        <authorList>
            <person name="Lee H."/>
            <person name="Ka J.-O."/>
        </authorList>
    </citation>
    <scope>NUCLEOTIDE SEQUENCE [LARGE SCALE GENOMIC DNA]</scope>
    <source>
        <strain evidence="5">JJ-A5</strain>
    </source>
</reference>